<dbReference type="AlphaFoldDB" id="A0A2P2N0X0"/>
<sequence length="41" mass="4882">MDGLLAKAQCKMIELDEVYLLDISKNEFIACHFRKYRSKFL</sequence>
<protein>
    <submittedName>
        <fullName evidence="1">Uncharacterized protein</fullName>
    </submittedName>
</protein>
<organism evidence="1">
    <name type="scientific">Rhizophora mucronata</name>
    <name type="common">Asiatic mangrove</name>
    <dbReference type="NCBI Taxonomy" id="61149"/>
    <lineage>
        <taxon>Eukaryota</taxon>
        <taxon>Viridiplantae</taxon>
        <taxon>Streptophyta</taxon>
        <taxon>Embryophyta</taxon>
        <taxon>Tracheophyta</taxon>
        <taxon>Spermatophyta</taxon>
        <taxon>Magnoliopsida</taxon>
        <taxon>eudicotyledons</taxon>
        <taxon>Gunneridae</taxon>
        <taxon>Pentapetalae</taxon>
        <taxon>rosids</taxon>
        <taxon>fabids</taxon>
        <taxon>Malpighiales</taxon>
        <taxon>Rhizophoraceae</taxon>
        <taxon>Rhizophora</taxon>
    </lineage>
</organism>
<reference evidence="1" key="1">
    <citation type="submission" date="2018-02" db="EMBL/GenBank/DDBJ databases">
        <title>Rhizophora mucronata_Transcriptome.</title>
        <authorList>
            <person name="Meera S.P."/>
            <person name="Sreeshan A."/>
            <person name="Augustine A."/>
        </authorList>
    </citation>
    <scope>NUCLEOTIDE SEQUENCE</scope>
    <source>
        <tissue evidence="1">Leaf</tissue>
    </source>
</reference>
<name>A0A2P2N0X0_RHIMU</name>
<accession>A0A2P2N0X0</accession>
<proteinExistence type="predicted"/>
<dbReference type="EMBL" id="GGEC01055658">
    <property type="protein sequence ID" value="MBX36142.1"/>
    <property type="molecule type" value="Transcribed_RNA"/>
</dbReference>
<evidence type="ECO:0000313" key="1">
    <source>
        <dbReference type="EMBL" id="MBX36142.1"/>
    </source>
</evidence>